<reference evidence="5" key="2">
    <citation type="submission" date="2012-11" db="EMBL/GenBank/DDBJ databases">
        <authorList>
            <person name="Kuo A."/>
            <person name="Curtis B.A."/>
            <person name="Tanifuji G."/>
            <person name="Burki F."/>
            <person name="Gruber A."/>
            <person name="Irimia M."/>
            <person name="Maruyama S."/>
            <person name="Arias M.C."/>
            <person name="Ball S.G."/>
            <person name="Gile G.H."/>
            <person name="Hirakawa Y."/>
            <person name="Hopkins J.F."/>
            <person name="Rensing S.A."/>
            <person name="Schmutz J."/>
            <person name="Symeonidi A."/>
            <person name="Elias M."/>
            <person name="Eveleigh R.J."/>
            <person name="Herman E.K."/>
            <person name="Klute M.J."/>
            <person name="Nakayama T."/>
            <person name="Obornik M."/>
            <person name="Reyes-Prieto A."/>
            <person name="Armbrust E.V."/>
            <person name="Aves S.J."/>
            <person name="Beiko R.G."/>
            <person name="Coutinho P."/>
            <person name="Dacks J.B."/>
            <person name="Durnford D.G."/>
            <person name="Fast N.M."/>
            <person name="Green B.R."/>
            <person name="Grisdale C."/>
            <person name="Hempe F."/>
            <person name="Henrissat B."/>
            <person name="Hoppner M.P."/>
            <person name="Ishida K.-I."/>
            <person name="Kim E."/>
            <person name="Koreny L."/>
            <person name="Kroth P.G."/>
            <person name="Liu Y."/>
            <person name="Malik S.-B."/>
            <person name="Maier U.G."/>
            <person name="McRose D."/>
            <person name="Mock T."/>
            <person name="Neilson J.A."/>
            <person name="Onodera N.T."/>
            <person name="Poole A.M."/>
            <person name="Pritham E.J."/>
            <person name="Richards T.A."/>
            <person name="Rocap G."/>
            <person name="Roy S.W."/>
            <person name="Sarai C."/>
            <person name="Schaack S."/>
            <person name="Shirato S."/>
            <person name="Slamovits C.H."/>
            <person name="Spencer D.F."/>
            <person name="Suzuki S."/>
            <person name="Worden A.Z."/>
            <person name="Zauner S."/>
            <person name="Barry K."/>
            <person name="Bell C."/>
            <person name="Bharti A.K."/>
            <person name="Crow J.A."/>
            <person name="Grimwood J."/>
            <person name="Kramer R."/>
            <person name="Lindquist E."/>
            <person name="Lucas S."/>
            <person name="Salamov A."/>
            <person name="McFadden G.I."/>
            <person name="Lane C.E."/>
            <person name="Keeling P.J."/>
            <person name="Gray M.W."/>
            <person name="Grigoriev I.V."/>
            <person name="Archibald J.M."/>
        </authorList>
    </citation>
    <scope>NUCLEOTIDE SEQUENCE</scope>
    <source>
        <strain evidence="5">CCMP2712</strain>
    </source>
</reference>
<accession>L1J9K1</accession>
<keyword evidence="2" id="KW-0812">Transmembrane</keyword>
<feature type="transmembrane region" description="Helical" evidence="2">
    <location>
        <begin position="69"/>
        <end position="87"/>
    </location>
</feature>
<dbReference type="Proteomes" id="UP000011087">
    <property type="component" value="Unassembled WGS sequence"/>
</dbReference>
<dbReference type="PaxDb" id="55529-EKX45002"/>
<feature type="compositionally biased region" description="Acidic residues" evidence="1">
    <location>
        <begin position="18"/>
        <end position="28"/>
    </location>
</feature>
<evidence type="ECO:0000313" key="5">
    <source>
        <dbReference type="Proteomes" id="UP000011087"/>
    </source>
</evidence>
<organism evidence="3">
    <name type="scientific">Guillardia theta (strain CCMP2712)</name>
    <name type="common">Cryptophyte</name>
    <dbReference type="NCBI Taxonomy" id="905079"/>
    <lineage>
        <taxon>Eukaryota</taxon>
        <taxon>Cryptophyceae</taxon>
        <taxon>Pyrenomonadales</taxon>
        <taxon>Geminigeraceae</taxon>
        <taxon>Guillardia</taxon>
    </lineage>
</organism>
<dbReference type="KEGG" id="gtt:GUITHDRAFT_152819"/>
<dbReference type="HOGENOM" id="CLU_2077576_0_0_1"/>
<reference evidence="3 5" key="1">
    <citation type="journal article" date="2012" name="Nature">
        <title>Algal genomes reveal evolutionary mosaicism and the fate of nucleomorphs.</title>
        <authorList>
            <consortium name="DOE Joint Genome Institute"/>
            <person name="Curtis B.A."/>
            <person name="Tanifuji G."/>
            <person name="Burki F."/>
            <person name="Gruber A."/>
            <person name="Irimia M."/>
            <person name="Maruyama S."/>
            <person name="Arias M.C."/>
            <person name="Ball S.G."/>
            <person name="Gile G.H."/>
            <person name="Hirakawa Y."/>
            <person name="Hopkins J.F."/>
            <person name="Kuo A."/>
            <person name="Rensing S.A."/>
            <person name="Schmutz J."/>
            <person name="Symeonidi A."/>
            <person name="Elias M."/>
            <person name="Eveleigh R.J."/>
            <person name="Herman E.K."/>
            <person name="Klute M.J."/>
            <person name="Nakayama T."/>
            <person name="Obornik M."/>
            <person name="Reyes-Prieto A."/>
            <person name="Armbrust E.V."/>
            <person name="Aves S.J."/>
            <person name="Beiko R.G."/>
            <person name="Coutinho P."/>
            <person name="Dacks J.B."/>
            <person name="Durnford D.G."/>
            <person name="Fast N.M."/>
            <person name="Green B.R."/>
            <person name="Grisdale C.J."/>
            <person name="Hempel F."/>
            <person name="Henrissat B."/>
            <person name="Hoppner M.P."/>
            <person name="Ishida K."/>
            <person name="Kim E."/>
            <person name="Koreny L."/>
            <person name="Kroth P.G."/>
            <person name="Liu Y."/>
            <person name="Malik S.B."/>
            <person name="Maier U.G."/>
            <person name="McRose D."/>
            <person name="Mock T."/>
            <person name="Neilson J.A."/>
            <person name="Onodera N.T."/>
            <person name="Poole A.M."/>
            <person name="Pritham E.J."/>
            <person name="Richards T.A."/>
            <person name="Rocap G."/>
            <person name="Roy S.W."/>
            <person name="Sarai C."/>
            <person name="Schaack S."/>
            <person name="Shirato S."/>
            <person name="Slamovits C.H."/>
            <person name="Spencer D.F."/>
            <person name="Suzuki S."/>
            <person name="Worden A.Z."/>
            <person name="Zauner S."/>
            <person name="Barry K."/>
            <person name="Bell C."/>
            <person name="Bharti A.K."/>
            <person name="Crow J.A."/>
            <person name="Grimwood J."/>
            <person name="Kramer R."/>
            <person name="Lindquist E."/>
            <person name="Lucas S."/>
            <person name="Salamov A."/>
            <person name="McFadden G.I."/>
            <person name="Lane C.E."/>
            <person name="Keeling P.J."/>
            <person name="Gray M.W."/>
            <person name="Grigoriev I.V."/>
            <person name="Archibald J.M."/>
        </authorList>
    </citation>
    <scope>NUCLEOTIDE SEQUENCE</scope>
    <source>
        <strain evidence="3 5">CCMP2712</strain>
    </source>
</reference>
<dbReference type="RefSeq" id="XP_005831982.1">
    <property type="nucleotide sequence ID" value="XM_005831925.1"/>
</dbReference>
<keyword evidence="2" id="KW-1133">Transmembrane helix</keyword>
<gene>
    <name evidence="3" type="ORF">GUITHDRAFT_152819</name>
</gene>
<protein>
    <submittedName>
        <fullName evidence="3 4">Uncharacterized protein</fullName>
    </submittedName>
</protein>
<dbReference type="GeneID" id="17301691"/>
<sequence length="118" mass="13242">MSKALRRSQVLSSRPEREEEEEDREGDEEAKSKERSRYPDEISTLFTREGLAAPILIIFFVLVWYGRTPAVACLAWTFVFITLAGAFEGTEEGPNNLQSQAWSLGQAGCQILISSERA</sequence>
<evidence type="ECO:0000256" key="1">
    <source>
        <dbReference type="SAM" id="MobiDB-lite"/>
    </source>
</evidence>
<reference evidence="4" key="3">
    <citation type="submission" date="2015-06" db="UniProtKB">
        <authorList>
            <consortium name="EnsemblProtists"/>
        </authorList>
    </citation>
    <scope>IDENTIFICATION</scope>
</reference>
<dbReference type="EMBL" id="JH993001">
    <property type="protein sequence ID" value="EKX45002.1"/>
    <property type="molecule type" value="Genomic_DNA"/>
</dbReference>
<keyword evidence="2" id="KW-0472">Membrane</keyword>
<feature type="region of interest" description="Disordered" evidence="1">
    <location>
        <begin position="1"/>
        <end position="36"/>
    </location>
</feature>
<feature type="transmembrane region" description="Helical" evidence="2">
    <location>
        <begin position="45"/>
        <end position="63"/>
    </location>
</feature>
<dbReference type="AlphaFoldDB" id="L1J9K1"/>
<evidence type="ECO:0000313" key="4">
    <source>
        <dbReference type="EnsemblProtists" id="EKX45002"/>
    </source>
</evidence>
<evidence type="ECO:0000256" key="2">
    <source>
        <dbReference type="SAM" id="Phobius"/>
    </source>
</evidence>
<dbReference type="EnsemblProtists" id="EKX45002">
    <property type="protein sequence ID" value="EKX45002"/>
    <property type="gene ID" value="GUITHDRAFT_152819"/>
</dbReference>
<keyword evidence="5" id="KW-1185">Reference proteome</keyword>
<evidence type="ECO:0000313" key="3">
    <source>
        <dbReference type="EMBL" id="EKX45002.1"/>
    </source>
</evidence>
<name>L1J9K1_GUITC</name>
<proteinExistence type="predicted"/>